<feature type="compositionally biased region" description="Low complexity" evidence="1">
    <location>
        <begin position="125"/>
        <end position="148"/>
    </location>
</feature>
<protein>
    <submittedName>
        <fullName evidence="2">WGS project CBMI000000000 data, contig CS3069_c004624</fullName>
    </submittedName>
</protein>
<dbReference type="EMBL" id="CBMI010004620">
    <property type="protein sequence ID" value="CEG05608.1"/>
    <property type="molecule type" value="Genomic_DNA"/>
</dbReference>
<gene>
    <name evidence="2" type="ORF">BN850_0125390</name>
</gene>
<name>A0A090MEN7_9HYPO</name>
<feature type="compositionally biased region" description="Basic and acidic residues" evidence="1">
    <location>
        <begin position="333"/>
        <end position="356"/>
    </location>
</feature>
<comment type="caution">
    <text evidence="2">The sequence shown here is derived from an EMBL/GenBank/DDBJ whole genome shotgun (WGS) entry which is preliminary data.</text>
</comment>
<organism evidence="2">
    <name type="scientific">Fusarium clavum</name>
    <dbReference type="NCBI Taxonomy" id="2594811"/>
    <lineage>
        <taxon>Eukaryota</taxon>
        <taxon>Fungi</taxon>
        <taxon>Dikarya</taxon>
        <taxon>Ascomycota</taxon>
        <taxon>Pezizomycotina</taxon>
        <taxon>Sordariomycetes</taxon>
        <taxon>Hypocreomycetidae</taxon>
        <taxon>Hypocreales</taxon>
        <taxon>Nectriaceae</taxon>
        <taxon>Fusarium</taxon>
        <taxon>Fusarium incarnatum-equiseti species complex</taxon>
    </lineage>
</organism>
<accession>A0A090MEN7</accession>
<feature type="region of interest" description="Disordered" evidence="1">
    <location>
        <begin position="330"/>
        <end position="356"/>
    </location>
</feature>
<sequence>MSPQLEWNEFLSLYCQVNNSPSLSPSPRPILGFEQYLFSPEKIRETCNPRRTSPSRHDTYRGRATSSSTSTSSSSSRSSSTNHYVPVHFGRAGSYSPPSTSSSSTSSGSTHSYVPASCGRDRSHSPSASSSSWSSSSSRSSSRSEGSSTYGSIPPPEPDRHGNYVYLPLRDSLRILSEVQSTMEEACYYFAEKQFPEVLEEKEWDCPEAAELNVWVSVFFERRNFKLLRRFSNFTKNTRDLGELLDSMKQIRHSAVHRHPLTVTTIRRLVQEAIAFCRILGDNTRLEKLHAIWGAASIQIDQLYEKSQPYPPPQPSTLQNSSIPKLLPTSHSQIERSTEVDSEHTESDVDDRSTTTYSKEHLFGSAALGSRGSFASVPRSSRWIDEYPSSNLPLEHFSSLSKRDLLHLLGS</sequence>
<feature type="compositionally biased region" description="Low complexity" evidence="1">
    <location>
        <begin position="93"/>
        <end position="113"/>
    </location>
</feature>
<evidence type="ECO:0000313" key="2">
    <source>
        <dbReference type="EMBL" id="CEG05608.1"/>
    </source>
</evidence>
<feature type="compositionally biased region" description="Low complexity" evidence="1">
    <location>
        <begin position="65"/>
        <end position="81"/>
    </location>
</feature>
<proteinExistence type="predicted"/>
<dbReference type="AlphaFoldDB" id="A0A090MEN7"/>
<reference evidence="2" key="1">
    <citation type="submission" date="2013-05" db="EMBL/GenBank/DDBJ databases">
        <title>Draft genome sequences of six wheat associated Fusarium spp. isolates.</title>
        <authorList>
            <person name="Moolhuijzen P.M."/>
            <person name="Manners J.M."/>
            <person name="Wilcox S."/>
            <person name="Bellgard M.I."/>
            <person name="Gardiner D.M."/>
        </authorList>
    </citation>
    <scope>NUCLEOTIDE SEQUENCE</scope>
    <source>
        <strain evidence="2">CS3069</strain>
    </source>
</reference>
<feature type="region of interest" description="Disordered" evidence="1">
    <location>
        <begin position="42"/>
        <end position="163"/>
    </location>
</feature>
<evidence type="ECO:0000256" key="1">
    <source>
        <dbReference type="SAM" id="MobiDB-lite"/>
    </source>
</evidence>